<reference evidence="2" key="1">
    <citation type="journal article" date="2023" name="Nat. Plants">
        <title>Single-cell RNA sequencing provides a high-resolution roadmap for understanding the multicellular compartmentation of specialized metabolism.</title>
        <authorList>
            <person name="Sun S."/>
            <person name="Shen X."/>
            <person name="Li Y."/>
            <person name="Li Y."/>
            <person name="Wang S."/>
            <person name="Li R."/>
            <person name="Zhang H."/>
            <person name="Shen G."/>
            <person name="Guo B."/>
            <person name="Wei J."/>
            <person name="Xu J."/>
            <person name="St-Pierre B."/>
            <person name="Chen S."/>
            <person name="Sun C."/>
        </authorList>
    </citation>
    <scope>NUCLEOTIDE SEQUENCE [LARGE SCALE GENOMIC DNA]</scope>
</reference>
<name>A0ACC0A6W2_CATRO</name>
<keyword evidence="2" id="KW-1185">Reference proteome</keyword>
<protein>
    <submittedName>
        <fullName evidence="1">Uncharacterized protein</fullName>
    </submittedName>
</protein>
<gene>
    <name evidence="1" type="ORF">M9H77_24990</name>
</gene>
<accession>A0ACC0A6W2</accession>
<dbReference type="EMBL" id="CM044706">
    <property type="protein sequence ID" value="KAI5656197.1"/>
    <property type="molecule type" value="Genomic_DNA"/>
</dbReference>
<comment type="caution">
    <text evidence="1">The sequence shown here is derived from an EMBL/GenBank/DDBJ whole genome shotgun (WGS) entry which is preliminary data.</text>
</comment>
<proteinExistence type="predicted"/>
<evidence type="ECO:0000313" key="2">
    <source>
        <dbReference type="Proteomes" id="UP001060085"/>
    </source>
</evidence>
<organism evidence="1 2">
    <name type="scientific">Catharanthus roseus</name>
    <name type="common">Madagascar periwinkle</name>
    <name type="synonym">Vinca rosea</name>
    <dbReference type="NCBI Taxonomy" id="4058"/>
    <lineage>
        <taxon>Eukaryota</taxon>
        <taxon>Viridiplantae</taxon>
        <taxon>Streptophyta</taxon>
        <taxon>Embryophyta</taxon>
        <taxon>Tracheophyta</taxon>
        <taxon>Spermatophyta</taxon>
        <taxon>Magnoliopsida</taxon>
        <taxon>eudicotyledons</taxon>
        <taxon>Gunneridae</taxon>
        <taxon>Pentapetalae</taxon>
        <taxon>asterids</taxon>
        <taxon>lamiids</taxon>
        <taxon>Gentianales</taxon>
        <taxon>Apocynaceae</taxon>
        <taxon>Rauvolfioideae</taxon>
        <taxon>Vinceae</taxon>
        <taxon>Catharanthinae</taxon>
        <taxon>Catharanthus</taxon>
    </lineage>
</organism>
<sequence>MPWFTSKAVGQRLARRLIISRQWRRCGYSRTNAELGNLIPIRGLSSIAGINSFPSSAHKFGNMCNHSCSYNNSNYYQRRGFLGCGDGEEGGVLSKVHEERRILGYSPEQLFAVVAAVDLYEDFLPWCQRSQIIRRNPDGSFDAELEIGFKFLVESYVSHVELIKPKYIKTTASESGLFDHLINVWEFNPGPVPGTCNLHFLVDFKFQSPFYRQMANMFFKEVVSRLVSSFNDRCRLIYGPGVQVLESSYQ</sequence>
<evidence type="ECO:0000313" key="1">
    <source>
        <dbReference type="EMBL" id="KAI5656197.1"/>
    </source>
</evidence>
<dbReference type="Proteomes" id="UP001060085">
    <property type="component" value="Linkage Group LG06"/>
</dbReference>